<organism evidence="2 3">
    <name type="scientific">Ensete ventricosum</name>
    <name type="common">Abyssinian banana</name>
    <name type="synonym">Musa ensete</name>
    <dbReference type="NCBI Taxonomy" id="4639"/>
    <lineage>
        <taxon>Eukaryota</taxon>
        <taxon>Viridiplantae</taxon>
        <taxon>Streptophyta</taxon>
        <taxon>Embryophyta</taxon>
        <taxon>Tracheophyta</taxon>
        <taxon>Spermatophyta</taxon>
        <taxon>Magnoliopsida</taxon>
        <taxon>Liliopsida</taxon>
        <taxon>Zingiberales</taxon>
        <taxon>Musaceae</taxon>
        <taxon>Ensete</taxon>
    </lineage>
</organism>
<reference evidence="2 3" key="1">
    <citation type="journal article" date="2014" name="Agronomy (Basel)">
        <title>A Draft Genome Sequence for Ensete ventricosum, the Drought-Tolerant Tree Against Hunger.</title>
        <authorList>
            <person name="Harrison J."/>
            <person name="Moore K.A."/>
            <person name="Paszkiewicz K."/>
            <person name="Jones T."/>
            <person name="Grant M."/>
            <person name="Ambacheew D."/>
            <person name="Muzemil S."/>
            <person name="Studholme D.J."/>
        </authorList>
    </citation>
    <scope>NUCLEOTIDE SEQUENCE [LARGE SCALE GENOMIC DNA]</scope>
</reference>
<dbReference type="Gene3D" id="1.10.8.10">
    <property type="entry name" value="DNA helicase RuvA subunit, C-terminal domain"/>
    <property type="match status" value="1"/>
</dbReference>
<evidence type="ECO:0000313" key="2">
    <source>
        <dbReference type="EMBL" id="RRT34634.1"/>
    </source>
</evidence>
<protein>
    <submittedName>
        <fullName evidence="2">Uncharacterized protein</fullName>
    </submittedName>
</protein>
<accession>A0A426X5B4</accession>
<evidence type="ECO:0000256" key="1">
    <source>
        <dbReference type="SAM" id="MobiDB-lite"/>
    </source>
</evidence>
<comment type="caution">
    <text evidence="2">The sequence shown here is derived from an EMBL/GenBank/DDBJ whole genome shotgun (WGS) entry which is preliminary data.</text>
</comment>
<dbReference type="InterPro" id="IPR009060">
    <property type="entry name" value="UBA-like_sf"/>
</dbReference>
<sequence>MLSWMDEREHRNLWKRLNGASEVDGSTSSDEKQLIGSSDSVNEVDDEKSVLLNGFMRKLLLQADSLSNNLESRDEEPLMALSQTTISPSLVKQLCEETEAGMMDCEKALAQNCGGDVH</sequence>
<dbReference type="SUPFAM" id="SSF46934">
    <property type="entry name" value="UBA-like"/>
    <property type="match status" value="1"/>
</dbReference>
<proteinExistence type="predicted"/>
<feature type="region of interest" description="Disordered" evidence="1">
    <location>
        <begin position="19"/>
        <end position="43"/>
    </location>
</feature>
<gene>
    <name evidence="2" type="ORF">B296_00049968</name>
</gene>
<dbReference type="AlphaFoldDB" id="A0A426X5B4"/>
<name>A0A426X5B4_ENSVE</name>
<evidence type="ECO:0000313" key="3">
    <source>
        <dbReference type="Proteomes" id="UP000287651"/>
    </source>
</evidence>
<dbReference type="EMBL" id="AMZH03026375">
    <property type="protein sequence ID" value="RRT34634.1"/>
    <property type="molecule type" value="Genomic_DNA"/>
</dbReference>
<dbReference type="Proteomes" id="UP000287651">
    <property type="component" value="Unassembled WGS sequence"/>
</dbReference>